<dbReference type="HOGENOM" id="CLU_1396044_0_0_1"/>
<dbReference type="GeneID" id="25363955"/>
<dbReference type="OrthoDB" id="10579873at2759"/>
<evidence type="ECO:0000313" key="2">
    <source>
        <dbReference type="Proteomes" id="UP000030641"/>
    </source>
</evidence>
<sequence length="195" mass="21157">MCFAACTEGVRGACSAKMNLRLDVDGLVKHHEHLGACNPGGREISPDIAERAWSCFSKQTVSISEPHNMLVRHLSESRKRSKDVKLQTEAQSGTVYYGMPKSPASVMFRPLSVALEAVDVLSMSALLPYQGGIHHAFMIDALRRLSTCQATYTDPVQALPCSHDRLSSAAVLNHSQKASANSVQLSAELTSKSLF</sequence>
<organism evidence="1 2">
    <name type="scientific">Aureobasidium subglaciale (strain EXF-2481)</name>
    <name type="common">Aureobasidium pullulans var. subglaciale</name>
    <dbReference type="NCBI Taxonomy" id="1043005"/>
    <lineage>
        <taxon>Eukaryota</taxon>
        <taxon>Fungi</taxon>
        <taxon>Dikarya</taxon>
        <taxon>Ascomycota</taxon>
        <taxon>Pezizomycotina</taxon>
        <taxon>Dothideomycetes</taxon>
        <taxon>Dothideomycetidae</taxon>
        <taxon>Dothideales</taxon>
        <taxon>Saccotheciaceae</taxon>
        <taxon>Aureobasidium</taxon>
    </lineage>
</organism>
<dbReference type="InParanoid" id="A0A074Z906"/>
<dbReference type="Proteomes" id="UP000030641">
    <property type="component" value="Unassembled WGS sequence"/>
</dbReference>
<accession>A0A074Z906</accession>
<gene>
    <name evidence="1" type="ORF">AUEXF2481DRAFT_29402</name>
</gene>
<dbReference type="RefSeq" id="XP_013343783.1">
    <property type="nucleotide sequence ID" value="XM_013488329.1"/>
</dbReference>
<proteinExistence type="predicted"/>
<dbReference type="EMBL" id="KL584759">
    <property type="protein sequence ID" value="KEQ95316.1"/>
    <property type="molecule type" value="Genomic_DNA"/>
</dbReference>
<dbReference type="AlphaFoldDB" id="A0A074Z906"/>
<name>A0A074Z906_AURSE</name>
<keyword evidence="2" id="KW-1185">Reference proteome</keyword>
<protein>
    <submittedName>
        <fullName evidence="1">Uncharacterized protein</fullName>
    </submittedName>
</protein>
<reference evidence="1 2" key="1">
    <citation type="journal article" date="2014" name="BMC Genomics">
        <title>Genome sequencing of four Aureobasidium pullulans varieties: biotechnological potential, stress tolerance, and description of new species.</title>
        <authorList>
            <person name="Gostin Ar C."/>
            <person name="Ohm R.A."/>
            <person name="Kogej T."/>
            <person name="Sonjak S."/>
            <person name="Turk M."/>
            <person name="Zajc J."/>
            <person name="Zalar P."/>
            <person name="Grube M."/>
            <person name="Sun H."/>
            <person name="Han J."/>
            <person name="Sharma A."/>
            <person name="Chiniquy J."/>
            <person name="Ngan C.Y."/>
            <person name="Lipzen A."/>
            <person name="Barry K."/>
            <person name="Grigoriev I.V."/>
            <person name="Gunde-Cimerman N."/>
        </authorList>
    </citation>
    <scope>NUCLEOTIDE SEQUENCE [LARGE SCALE GENOMIC DNA]</scope>
    <source>
        <strain evidence="1 2">EXF-2481</strain>
    </source>
</reference>
<evidence type="ECO:0000313" key="1">
    <source>
        <dbReference type="EMBL" id="KEQ95316.1"/>
    </source>
</evidence>